<evidence type="ECO:0000256" key="3">
    <source>
        <dbReference type="ARBA" id="ARBA00004496"/>
    </source>
</evidence>
<keyword evidence="4" id="KW-0813">Transport</keyword>
<comment type="similarity">
    <text evidence="16">Belongs to the calcineurin regulatory subunit family. CHP subfamily.</text>
</comment>
<evidence type="ECO:0000256" key="7">
    <source>
        <dbReference type="ARBA" id="ARBA00022553"/>
    </source>
</evidence>
<keyword evidence="13" id="KW-0472">Membrane</keyword>
<evidence type="ECO:0000256" key="2">
    <source>
        <dbReference type="ARBA" id="ARBA00004236"/>
    </source>
</evidence>
<dbReference type="GO" id="GO:0005737">
    <property type="term" value="C:cytoplasm"/>
    <property type="evidence" value="ECO:0007669"/>
    <property type="project" value="UniProtKB-SubCell"/>
</dbReference>
<evidence type="ECO:0000256" key="8">
    <source>
        <dbReference type="ARBA" id="ARBA00022707"/>
    </source>
</evidence>
<keyword evidence="8" id="KW-0519">Myristate</keyword>
<evidence type="ECO:0000256" key="9">
    <source>
        <dbReference type="ARBA" id="ARBA00022723"/>
    </source>
</evidence>
<evidence type="ECO:0000256" key="15">
    <source>
        <dbReference type="ARBA" id="ARBA00023288"/>
    </source>
</evidence>
<proteinExistence type="inferred from homology"/>
<dbReference type="PANTHER" id="PTHR46002">
    <property type="entry name" value="EG:114D9.1 PROTEIN-RELATED"/>
    <property type="match status" value="1"/>
</dbReference>
<dbReference type="HOGENOM" id="CLU_093278_0_0_1"/>
<dbReference type="GO" id="GO:0015031">
    <property type="term" value="P:protein transport"/>
    <property type="evidence" value="ECO:0007669"/>
    <property type="project" value="UniProtKB-KW"/>
</dbReference>
<dbReference type="GO" id="GO:0005886">
    <property type="term" value="C:plasma membrane"/>
    <property type="evidence" value="ECO:0007669"/>
    <property type="project" value="UniProtKB-SubCell"/>
</dbReference>
<feature type="domain" description="EF-hand" evidence="17">
    <location>
        <begin position="92"/>
        <end position="127"/>
    </location>
</feature>
<keyword evidence="9" id="KW-0479">Metal-binding</keyword>
<dbReference type="SMR" id="B4NCN5"/>
<keyword evidence="15" id="KW-0449">Lipoprotein</keyword>
<gene>
    <name evidence="18" type="primary">Dwil\GK25050</name>
    <name evidence="18" type="ORF">Dwil_GK25050</name>
</gene>
<evidence type="ECO:0000256" key="16">
    <source>
        <dbReference type="ARBA" id="ARBA00038164"/>
    </source>
</evidence>
<dbReference type="InParanoid" id="B4NCN5"/>
<dbReference type="Proteomes" id="UP000007798">
    <property type="component" value="Unassembled WGS sequence"/>
</dbReference>
<keyword evidence="6" id="KW-0963">Cytoplasm</keyword>
<dbReference type="InterPro" id="IPR051875">
    <property type="entry name" value="Calcineurin_B_homologous"/>
</dbReference>
<dbReference type="KEGG" id="dwi:6648621"/>
<evidence type="ECO:0000256" key="10">
    <source>
        <dbReference type="ARBA" id="ARBA00022737"/>
    </source>
</evidence>
<organism evidence="18 19">
    <name type="scientific">Drosophila willistoni</name>
    <name type="common">Fruit fly</name>
    <dbReference type="NCBI Taxonomy" id="7260"/>
    <lineage>
        <taxon>Eukaryota</taxon>
        <taxon>Metazoa</taxon>
        <taxon>Ecdysozoa</taxon>
        <taxon>Arthropoda</taxon>
        <taxon>Hexapoda</taxon>
        <taxon>Insecta</taxon>
        <taxon>Pterygota</taxon>
        <taxon>Neoptera</taxon>
        <taxon>Endopterygota</taxon>
        <taxon>Diptera</taxon>
        <taxon>Brachycera</taxon>
        <taxon>Muscomorpha</taxon>
        <taxon>Ephydroidea</taxon>
        <taxon>Drosophilidae</taxon>
        <taxon>Drosophila</taxon>
        <taxon>Sophophora</taxon>
    </lineage>
</organism>
<evidence type="ECO:0000256" key="6">
    <source>
        <dbReference type="ARBA" id="ARBA00022490"/>
    </source>
</evidence>
<dbReference type="eggNOG" id="KOG0034">
    <property type="taxonomic scope" value="Eukaryota"/>
</dbReference>
<sequence>MGTAASRPLSAEELAQLQKETGFSFHRIDSLYDEYHSLARDSKDRVLRSEFLQMPAVAAHPLSERLVDSFLHPSLGFRHFIRGLAHFRGNETLERKLANMLSMFDEDGDGQLSVEQCHNLLACLPANRHPLISQNLDVMNKN</sequence>
<evidence type="ECO:0000256" key="4">
    <source>
        <dbReference type="ARBA" id="ARBA00022448"/>
    </source>
</evidence>
<dbReference type="AlphaFoldDB" id="B4NCN5"/>
<name>B4NCN5_DROWI</name>
<keyword evidence="7" id="KW-0597">Phosphoprotein</keyword>
<evidence type="ECO:0000256" key="12">
    <source>
        <dbReference type="ARBA" id="ARBA00022927"/>
    </source>
</evidence>
<evidence type="ECO:0000256" key="13">
    <source>
        <dbReference type="ARBA" id="ARBA00023136"/>
    </source>
</evidence>
<dbReference type="OrthoDB" id="191686at2759"/>
<accession>B4NCN5</accession>
<comment type="subcellular location">
    <subcellularLocation>
        <location evidence="2">Cell membrane</location>
    </subcellularLocation>
    <subcellularLocation>
        <location evidence="3">Cytoplasm</location>
    </subcellularLocation>
    <subcellularLocation>
        <location evidence="1">Nucleus</location>
    </subcellularLocation>
</comment>
<keyword evidence="10" id="KW-0677">Repeat</keyword>
<evidence type="ECO:0000259" key="17">
    <source>
        <dbReference type="PROSITE" id="PS50222"/>
    </source>
</evidence>
<keyword evidence="11" id="KW-0106">Calcium</keyword>
<evidence type="ECO:0000313" key="19">
    <source>
        <dbReference type="Proteomes" id="UP000007798"/>
    </source>
</evidence>
<dbReference type="InterPro" id="IPR011992">
    <property type="entry name" value="EF-hand-dom_pair"/>
</dbReference>
<evidence type="ECO:0000313" key="18">
    <source>
        <dbReference type="EMBL" id="EDW82594.2"/>
    </source>
</evidence>
<dbReference type="GO" id="GO:0005634">
    <property type="term" value="C:nucleus"/>
    <property type="evidence" value="ECO:0007669"/>
    <property type="project" value="UniProtKB-SubCell"/>
</dbReference>
<dbReference type="STRING" id="7260.B4NCN5"/>
<dbReference type="GO" id="GO:0005509">
    <property type="term" value="F:calcium ion binding"/>
    <property type="evidence" value="ECO:0007669"/>
    <property type="project" value="InterPro"/>
</dbReference>
<protein>
    <recommendedName>
        <fullName evidence="17">EF-hand domain-containing protein</fullName>
    </recommendedName>
</protein>
<evidence type="ECO:0000256" key="11">
    <source>
        <dbReference type="ARBA" id="ARBA00022837"/>
    </source>
</evidence>
<keyword evidence="14" id="KW-0539">Nucleus</keyword>
<keyword evidence="19" id="KW-1185">Reference proteome</keyword>
<evidence type="ECO:0000256" key="14">
    <source>
        <dbReference type="ARBA" id="ARBA00023242"/>
    </source>
</evidence>
<keyword evidence="12" id="KW-0653">Protein transport</keyword>
<evidence type="ECO:0000256" key="1">
    <source>
        <dbReference type="ARBA" id="ARBA00004123"/>
    </source>
</evidence>
<dbReference type="InterPro" id="IPR002048">
    <property type="entry name" value="EF_hand_dom"/>
</dbReference>
<dbReference type="EMBL" id="CH964239">
    <property type="protein sequence ID" value="EDW82594.2"/>
    <property type="molecule type" value="Genomic_DNA"/>
</dbReference>
<dbReference type="SUPFAM" id="SSF47473">
    <property type="entry name" value="EF-hand"/>
    <property type="match status" value="1"/>
</dbReference>
<evidence type="ECO:0000256" key="5">
    <source>
        <dbReference type="ARBA" id="ARBA00022475"/>
    </source>
</evidence>
<dbReference type="Gene3D" id="1.10.238.10">
    <property type="entry name" value="EF-hand"/>
    <property type="match status" value="1"/>
</dbReference>
<dbReference type="PROSITE" id="PS50222">
    <property type="entry name" value="EF_HAND_2"/>
    <property type="match status" value="1"/>
</dbReference>
<reference evidence="18 19" key="1">
    <citation type="journal article" date="2007" name="Nature">
        <title>Evolution of genes and genomes on the Drosophila phylogeny.</title>
        <authorList>
            <consortium name="Drosophila 12 Genomes Consortium"/>
            <person name="Clark A.G."/>
            <person name="Eisen M.B."/>
            <person name="Smith D.R."/>
            <person name="Bergman C.M."/>
            <person name="Oliver B."/>
            <person name="Markow T.A."/>
            <person name="Kaufman T.C."/>
            <person name="Kellis M."/>
            <person name="Gelbart W."/>
            <person name="Iyer V.N."/>
            <person name="Pollard D.A."/>
            <person name="Sackton T.B."/>
            <person name="Larracuente A.M."/>
            <person name="Singh N.D."/>
            <person name="Abad J.P."/>
            <person name="Abt D.N."/>
            <person name="Adryan B."/>
            <person name="Aguade M."/>
            <person name="Akashi H."/>
            <person name="Anderson W.W."/>
            <person name="Aquadro C.F."/>
            <person name="Ardell D.H."/>
            <person name="Arguello R."/>
            <person name="Artieri C.G."/>
            <person name="Barbash D.A."/>
            <person name="Barker D."/>
            <person name="Barsanti P."/>
            <person name="Batterham P."/>
            <person name="Batzoglou S."/>
            <person name="Begun D."/>
            <person name="Bhutkar A."/>
            <person name="Blanco E."/>
            <person name="Bosak S.A."/>
            <person name="Bradley R.K."/>
            <person name="Brand A.D."/>
            <person name="Brent M.R."/>
            <person name="Brooks A.N."/>
            <person name="Brown R.H."/>
            <person name="Butlin R.K."/>
            <person name="Caggese C."/>
            <person name="Calvi B.R."/>
            <person name="Bernardo de Carvalho A."/>
            <person name="Caspi A."/>
            <person name="Castrezana S."/>
            <person name="Celniker S.E."/>
            <person name="Chang J.L."/>
            <person name="Chapple C."/>
            <person name="Chatterji S."/>
            <person name="Chinwalla A."/>
            <person name="Civetta A."/>
            <person name="Clifton S.W."/>
            <person name="Comeron J.M."/>
            <person name="Costello J.C."/>
            <person name="Coyne J.A."/>
            <person name="Daub J."/>
            <person name="David R.G."/>
            <person name="Delcher A.L."/>
            <person name="Delehaunty K."/>
            <person name="Do C.B."/>
            <person name="Ebling H."/>
            <person name="Edwards K."/>
            <person name="Eickbush T."/>
            <person name="Evans J.D."/>
            <person name="Filipski A."/>
            <person name="Findeiss S."/>
            <person name="Freyhult E."/>
            <person name="Fulton L."/>
            <person name="Fulton R."/>
            <person name="Garcia A.C."/>
            <person name="Gardiner A."/>
            <person name="Garfield D.A."/>
            <person name="Garvin B.E."/>
            <person name="Gibson G."/>
            <person name="Gilbert D."/>
            <person name="Gnerre S."/>
            <person name="Godfrey J."/>
            <person name="Good R."/>
            <person name="Gotea V."/>
            <person name="Gravely B."/>
            <person name="Greenberg A.J."/>
            <person name="Griffiths-Jones S."/>
            <person name="Gross S."/>
            <person name="Guigo R."/>
            <person name="Gustafson E.A."/>
            <person name="Haerty W."/>
            <person name="Hahn M.W."/>
            <person name="Halligan D.L."/>
            <person name="Halpern A.L."/>
            <person name="Halter G.M."/>
            <person name="Han M.V."/>
            <person name="Heger A."/>
            <person name="Hillier L."/>
            <person name="Hinrichs A.S."/>
            <person name="Holmes I."/>
            <person name="Hoskins R.A."/>
            <person name="Hubisz M.J."/>
            <person name="Hultmark D."/>
            <person name="Huntley M.A."/>
            <person name="Jaffe D.B."/>
            <person name="Jagadeeshan S."/>
            <person name="Jeck W.R."/>
            <person name="Johnson J."/>
            <person name="Jones C.D."/>
            <person name="Jordan W.C."/>
            <person name="Karpen G.H."/>
            <person name="Kataoka E."/>
            <person name="Keightley P.D."/>
            <person name="Kheradpour P."/>
            <person name="Kirkness E.F."/>
            <person name="Koerich L.B."/>
            <person name="Kristiansen K."/>
            <person name="Kudrna D."/>
            <person name="Kulathinal R.J."/>
            <person name="Kumar S."/>
            <person name="Kwok R."/>
            <person name="Lander E."/>
            <person name="Langley C.H."/>
            <person name="Lapoint R."/>
            <person name="Lazzaro B.P."/>
            <person name="Lee S.J."/>
            <person name="Levesque L."/>
            <person name="Li R."/>
            <person name="Lin C.F."/>
            <person name="Lin M.F."/>
            <person name="Lindblad-Toh K."/>
            <person name="Llopart A."/>
            <person name="Long M."/>
            <person name="Low L."/>
            <person name="Lozovsky E."/>
            <person name="Lu J."/>
            <person name="Luo M."/>
            <person name="Machado C.A."/>
            <person name="Makalowski W."/>
            <person name="Marzo M."/>
            <person name="Matsuda M."/>
            <person name="Matzkin L."/>
            <person name="McAllister B."/>
            <person name="McBride C.S."/>
            <person name="McKernan B."/>
            <person name="McKernan K."/>
            <person name="Mendez-Lago M."/>
            <person name="Minx P."/>
            <person name="Mollenhauer M.U."/>
            <person name="Montooth K."/>
            <person name="Mount S.M."/>
            <person name="Mu X."/>
            <person name="Myers E."/>
            <person name="Negre B."/>
            <person name="Newfeld S."/>
            <person name="Nielsen R."/>
            <person name="Noor M.A."/>
            <person name="O'Grady P."/>
            <person name="Pachter L."/>
            <person name="Papaceit M."/>
            <person name="Parisi M.J."/>
            <person name="Parisi M."/>
            <person name="Parts L."/>
            <person name="Pedersen J.S."/>
            <person name="Pesole G."/>
            <person name="Phillippy A.M."/>
            <person name="Ponting C.P."/>
            <person name="Pop M."/>
            <person name="Porcelli D."/>
            <person name="Powell J.R."/>
            <person name="Prohaska S."/>
            <person name="Pruitt K."/>
            <person name="Puig M."/>
            <person name="Quesneville H."/>
            <person name="Ram K.R."/>
            <person name="Rand D."/>
            <person name="Rasmussen M.D."/>
            <person name="Reed L.K."/>
            <person name="Reenan R."/>
            <person name="Reily A."/>
            <person name="Remington K.A."/>
            <person name="Rieger T.T."/>
            <person name="Ritchie M.G."/>
            <person name="Robin C."/>
            <person name="Rogers Y.H."/>
            <person name="Rohde C."/>
            <person name="Rozas J."/>
            <person name="Rubenfield M.J."/>
            <person name="Ruiz A."/>
            <person name="Russo S."/>
            <person name="Salzberg S.L."/>
            <person name="Sanchez-Gracia A."/>
            <person name="Saranga D.J."/>
            <person name="Sato H."/>
            <person name="Schaeffer S.W."/>
            <person name="Schatz M.C."/>
            <person name="Schlenke T."/>
            <person name="Schwartz R."/>
            <person name="Segarra C."/>
            <person name="Singh R.S."/>
            <person name="Sirot L."/>
            <person name="Sirota M."/>
            <person name="Sisneros N.B."/>
            <person name="Smith C.D."/>
            <person name="Smith T.F."/>
            <person name="Spieth J."/>
            <person name="Stage D.E."/>
            <person name="Stark A."/>
            <person name="Stephan W."/>
            <person name="Strausberg R.L."/>
            <person name="Strempel S."/>
            <person name="Sturgill D."/>
            <person name="Sutton G."/>
            <person name="Sutton G.G."/>
            <person name="Tao W."/>
            <person name="Teichmann S."/>
            <person name="Tobari Y.N."/>
            <person name="Tomimura Y."/>
            <person name="Tsolas J.M."/>
            <person name="Valente V.L."/>
            <person name="Venter E."/>
            <person name="Venter J.C."/>
            <person name="Vicario S."/>
            <person name="Vieira F.G."/>
            <person name="Vilella A.J."/>
            <person name="Villasante A."/>
            <person name="Walenz B."/>
            <person name="Wang J."/>
            <person name="Wasserman M."/>
            <person name="Watts T."/>
            <person name="Wilson D."/>
            <person name="Wilson R.K."/>
            <person name="Wing R.A."/>
            <person name="Wolfner M.F."/>
            <person name="Wong A."/>
            <person name="Wong G.K."/>
            <person name="Wu C.I."/>
            <person name="Wu G."/>
            <person name="Yamamoto D."/>
            <person name="Yang H.P."/>
            <person name="Yang S.P."/>
            <person name="Yorke J.A."/>
            <person name="Yoshida K."/>
            <person name="Zdobnov E."/>
            <person name="Zhang P."/>
            <person name="Zhang Y."/>
            <person name="Zimin A.V."/>
            <person name="Baldwin J."/>
            <person name="Abdouelleil A."/>
            <person name="Abdulkadir J."/>
            <person name="Abebe A."/>
            <person name="Abera B."/>
            <person name="Abreu J."/>
            <person name="Acer S.C."/>
            <person name="Aftuck L."/>
            <person name="Alexander A."/>
            <person name="An P."/>
            <person name="Anderson E."/>
            <person name="Anderson S."/>
            <person name="Arachi H."/>
            <person name="Azer M."/>
            <person name="Bachantsang P."/>
            <person name="Barry A."/>
            <person name="Bayul T."/>
            <person name="Berlin A."/>
            <person name="Bessette D."/>
            <person name="Bloom T."/>
            <person name="Blye J."/>
            <person name="Boguslavskiy L."/>
            <person name="Bonnet C."/>
            <person name="Boukhgalter B."/>
            <person name="Bourzgui I."/>
            <person name="Brown A."/>
            <person name="Cahill P."/>
            <person name="Channer S."/>
            <person name="Cheshatsang Y."/>
            <person name="Chuda L."/>
            <person name="Citroen M."/>
            <person name="Collymore A."/>
            <person name="Cooke P."/>
            <person name="Costello M."/>
            <person name="D'Aco K."/>
            <person name="Daza R."/>
            <person name="De Haan G."/>
            <person name="DeGray S."/>
            <person name="DeMaso C."/>
            <person name="Dhargay N."/>
            <person name="Dooley K."/>
            <person name="Dooley E."/>
            <person name="Doricent M."/>
            <person name="Dorje P."/>
            <person name="Dorjee K."/>
            <person name="Dupes A."/>
            <person name="Elong R."/>
            <person name="Falk J."/>
            <person name="Farina A."/>
            <person name="Faro S."/>
            <person name="Ferguson D."/>
            <person name="Fisher S."/>
            <person name="Foley C.D."/>
            <person name="Franke A."/>
            <person name="Friedrich D."/>
            <person name="Gadbois L."/>
            <person name="Gearin G."/>
            <person name="Gearin C.R."/>
            <person name="Giannoukos G."/>
            <person name="Goode T."/>
            <person name="Graham J."/>
            <person name="Grandbois E."/>
            <person name="Grewal S."/>
            <person name="Gyaltsen K."/>
            <person name="Hafez N."/>
            <person name="Hagos B."/>
            <person name="Hall J."/>
            <person name="Henson C."/>
            <person name="Hollinger A."/>
            <person name="Honan T."/>
            <person name="Huard M.D."/>
            <person name="Hughes L."/>
            <person name="Hurhula B."/>
            <person name="Husby M.E."/>
            <person name="Kamat A."/>
            <person name="Kanga B."/>
            <person name="Kashin S."/>
            <person name="Khazanovich D."/>
            <person name="Kisner P."/>
            <person name="Lance K."/>
            <person name="Lara M."/>
            <person name="Lee W."/>
            <person name="Lennon N."/>
            <person name="Letendre F."/>
            <person name="LeVine R."/>
            <person name="Lipovsky A."/>
            <person name="Liu X."/>
            <person name="Liu J."/>
            <person name="Liu S."/>
            <person name="Lokyitsang T."/>
            <person name="Lokyitsang Y."/>
            <person name="Lubonja R."/>
            <person name="Lui A."/>
            <person name="MacDonald P."/>
            <person name="Magnisalis V."/>
            <person name="Maru K."/>
            <person name="Matthews C."/>
            <person name="McCusker W."/>
            <person name="McDonough S."/>
            <person name="Mehta T."/>
            <person name="Meldrim J."/>
            <person name="Meneus L."/>
            <person name="Mihai O."/>
            <person name="Mihalev A."/>
            <person name="Mihova T."/>
            <person name="Mittelman R."/>
            <person name="Mlenga V."/>
            <person name="Montmayeur A."/>
            <person name="Mulrain L."/>
            <person name="Navidi A."/>
            <person name="Naylor J."/>
            <person name="Negash T."/>
            <person name="Nguyen T."/>
            <person name="Nguyen N."/>
            <person name="Nicol R."/>
            <person name="Norbu C."/>
            <person name="Norbu N."/>
            <person name="Novod N."/>
            <person name="O'Neill B."/>
            <person name="Osman S."/>
            <person name="Markiewicz E."/>
            <person name="Oyono O.L."/>
            <person name="Patti C."/>
            <person name="Phunkhang P."/>
            <person name="Pierre F."/>
            <person name="Priest M."/>
            <person name="Raghuraman S."/>
            <person name="Rege F."/>
            <person name="Reyes R."/>
            <person name="Rise C."/>
            <person name="Rogov P."/>
            <person name="Ross K."/>
            <person name="Ryan E."/>
            <person name="Settipalli S."/>
            <person name="Shea T."/>
            <person name="Sherpa N."/>
            <person name="Shi L."/>
            <person name="Shih D."/>
            <person name="Sparrow T."/>
            <person name="Spaulding J."/>
            <person name="Stalker J."/>
            <person name="Stange-Thomann N."/>
            <person name="Stavropoulos S."/>
            <person name="Stone C."/>
            <person name="Strader C."/>
            <person name="Tesfaye S."/>
            <person name="Thomson T."/>
            <person name="Thoulutsang Y."/>
            <person name="Thoulutsang D."/>
            <person name="Topham K."/>
            <person name="Topping I."/>
            <person name="Tsamla T."/>
            <person name="Vassiliev H."/>
            <person name="Vo A."/>
            <person name="Wangchuk T."/>
            <person name="Wangdi T."/>
            <person name="Weiand M."/>
            <person name="Wilkinson J."/>
            <person name="Wilson A."/>
            <person name="Yadav S."/>
            <person name="Young G."/>
            <person name="Yu Q."/>
            <person name="Zembek L."/>
            <person name="Zhong D."/>
            <person name="Zimmer A."/>
            <person name="Zwirko Z."/>
            <person name="Jaffe D.B."/>
            <person name="Alvarez P."/>
            <person name="Brockman W."/>
            <person name="Butler J."/>
            <person name="Chin C."/>
            <person name="Gnerre S."/>
            <person name="Grabherr M."/>
            <person name="Kleber M."/>
            <person name="Mauceli E."/>
            <person name="MacCallum I."/>
        </authorList>
    </citation>
    <scope>NUCLEOTIDE SEQUENCE [LARGE SCALE GENOMIC DNA]</scope>
    <source>
        <strain evidence="19">Tucson 14030-0811.24</strain>
    </source>
</reference>
<keyword evidence="5" id="KW-1003">Cell membrane</keyword>